<comment type="caution">
    <text evidence="2">The sequence shown here is derived from an EMBL/GenBank/DDBJ whole genome shotgun (WGS) entry which is preliminary data.</text>
</comment>
<organism evidence="2 3">
    <name type="scientific">Mycena belliarum</name>
    <dbReference type="NCBI Taxonomy" id="1033014"/>
    <lineage>
        <taxon>Eukaryota</taxon>
        <taxon>Fungi</taxon>
        <taxon>Dikarya</taxon>
        <taxon>Basidiomycota</taxon>
        <taxon>Agaricomycotina</taxon>
        <taxon>Agaricomycetes</taxon>
        <taxon>Agaricomycetidae</taxon>
        <taxon>Agaricales</taxon>
        <taxon>Marasmiineae</taxon>
        <taxon>Mycenaceae</taxon>
        <taxon>Mycena</taxon>
    </lineage>
</organism>
<feature type="compositionally biased region" description="Low complexity" evidence="1">
    <location>
        <begin position="171"/>
        <end position="181"/>
    </location>
</feature>
<dbReference type="EMBL" id="JARJCN010000069">
    <property type="protein sequence ID" value="KAJ7078047.1"/>
    <property type="molecule type" value="Genomic_DNA"/>
</dbReference>
<accession>A0AAD6TSM0</accession>
<feature type="region of interest" description="Disordered" evidence="1">
    <location>
        <begin position="155"/>
        <end position="205"/>
    </location>
</feature>
<evidence type="ECO:0000313" key="2">
    <source>
        <dbReference type="EMBL" id="KAJ7078047.1"/>
    </source>
</evidence>
<dbReference type="Proteomes" id="UP001222325">
    <property type="component" value="Unassembled WGS sequence"/>
</dbReference>
<gene>
    <name evidence="2" type="ORF">B0H15DRAFT_1001818</name>
</gene>
<dbReference type="AlphaFoldDB" id="A0AAD6TSM0"/>
<reference evidence="2" key="1">
    <citation type="submission" date="2023-03" db="EMBL/GenBank/DDBJ databases">
        <title>Massive genome expansion in bonnet fungi (Mycena s.s.) driven by repeated elements and novel gene families across ecological guilds.</title>
        <authorList>
            <consortium name="Lawrence Berkeley National Laboratory"/>
            <person name="Harder C.B."/>
            <person name="Miyauchi S."/>
            <person name="Viragh M."/>
            <person name="Kuo A."/>
            <person name="Thoen E."/>
            <person name="Andreopoulos B."/>
            <person name="Lu D."/>
            <person name="Skrede I."/>
            <person name="Drula E."/>
            <person name="Henrissat B."/>
            <person name="Morin E."/>
            <person name="Kohler A."/>
            <person name="Barry K."/>
            <person name="LaButti K."/>
            <person name="Morin E."/>
            <person name="Salamov A."/>
            <person name="Lipzen A."/>
            <person name="Mereny Z."/>
            <person name="Hegedus B."/>
            <person name="Baldrian P."/>
            <person name="Stursova M."/>
            <person name="Weitz H."/>
            <person name="Taylor A."/>
            <person name="Grigoriev I.V."/>
            <person name="Nagy L.G."/>
            <person name="Martin F."/>
            <person name="Kauserud H."/>
        </authorList>
    </citation>
    <scope>NUCLEOTIDE SEQUENCE</scope>
    <source>
        <strain evidence="2">CBHHK173m</strain>
    </source>
</reference>
<name>A0AAD6TSM0_9AGAR</name>
<keyword evidence="3" id="KW-1185">Reference proteome</keyword>
<evidence type="ECO:0000256" key="1">
    <source>
        <dbReference type="SAM" id="MobiDB-lite"/>
    </source>
</evidence>
<protein>
    <submittedName>
        <fullName evidence="2">Uncharacterized protein</fullName>
    </submittedName>
</protein>
<proteinExistence type="predicted"/>
<evidence type="ECO:0000313" key="3">
    <source>
        <dbReference type="Proteomes" id="UP001222325"/>
    </source>
</evidence>
<sequence>MPRASAAISESSSTTRTPIAPLRTCALVYRARISRCRIMISGGAFERERAPCESASAGRRLEQRNARATVRNALATARYAVRNLQPPTNQDALDIRVVSPIAAAPRHIHIHPRALPDLPAALAKGRPLHVVGVTAGPGSESQPACVPDLRQRALNPIPQLRTRPRPRTADAHCAAQQSAARPPRPAGPPRTAHRRAVAPRSLPQRDSTAAWKLELGLSPSVGRRCAWPPASAKEVREVAPILESGQEPRLPVVVSIDVPGELVED</sequence>